<dbReference type="PANTHER" id="PTHR42648">
    <property type="entry name" value="TRANSPOSASE, PUTATIVE-RELATED"/>
    <property type="match status" value="1"/>
</dbReference>
<feature type="domain" description="Integrase catalytic" evidence="4">
    <location>
        <begin position="542"/>
        <end position="713"/>
    </location>
</feature>
<feature type="compositionally biased region" description="Polar residues" evidence="3">
    <location>
        <begin position="881"/>
        <end position="894"/>
    </location>
</feature>
<dbReference type="InterPro" id="IPR054722">
    <property type="entry name" value="PolX-like_BBD"/>
</dbReference>
<feature type="region of interest" description="Disordered" evidence="3">
    <location>
        <begin position="800"/>
        <end position="820"/>
    </location>
</feature>
<dbReference type="InterPro" id="IPR025724">
    <property type="entry name" value="GAG-pre-integrase_dom"/>
</dbReference>
<dbReference type="Pfam" id="PF13976">
    <property type="entry name" value="gag_pre-integrs"/>
    <property type="match status" value="1"/>
</dbReference>
<dbReference type="Pfam" id="PF00665">
    <property type="entry name" value="rve"/>
    <property type="match status" value="1"/>
</dbReference>
<keyword evidence="6" id="KW-1185">Reference proteome</keyword>
<dbReference type="InterPro" id="IPR001584">
    <property type="entry name" value="Integrase_cat-core"/>
</dbReference>
<evidence type="ECO:0000256" key="3">
    <source>
        <dbReference type="SAM" id="MobiDB-lite"/>
    </source>
</evidence>
<dbReference type="Pfam" id="PF22936">
    <property type="entry name" value="Pol_BBD"/>
    <property type="match status" value="1"/>
</dbReference>
<dbReference type="PANTHER" id="PTHR42648:SF18">
    <property type="entry name" value="RETROTRANSPOSON, UNCLASSIFIED-LIKE PROTEIN"/>
    <property type="match status" value="1"/>
</dbReference>
<reference evidence="5" key="2">
    <citation type="submission" date="2022-01" db="EMBL/GenBank/DDBJ databases">
        <authorList>
            <person name="Yamashiro T."/>
            <person name="Shiraishi A."/>
            <person name="Satake H."/>
            <person name="Nakayama K."/>
        </authorList>
    </citation>
    <scope>NUCLEOTIDE SEQUENCE</scope>
</reference>
<comment type="caution">
    <text evidence="5">The sequence shown here is derived from an EMBL/GenBank/DDBJ whole genome shotgun (WGS) entry which is preliminary data.</text>
</comment>
<reference evidence="5" key="1">
    <citation type="journal article" date="2022" name="Int. J. Mol. Sci.">
        <title>Draft Genome of Tanacetum Coccineum: Genomic Comparison of Closely Related Tanacetum-Family Plants.</title>
        <authorList>
            <person name="Yamashiro T."/>
            <person name="Shiraishi A."/>
            <person name="Nakayama K."/>
            <person name="Satake H."/>
        </authorList>
    </citation>
    <scope>NUCLEOTIDE SEQUENCE</scope>
</reference>
<dbReference type="Pfam" id="PF25597">
    <property type="entry name" value="SH3_retrovirus"/>
    <property type="match status" value="1"/>
</dbReference>
<dbReference type="InterPro" id="IPR036397">
    <property type="entry name" value="RNaseH_sf"/>
</dbReference>
<dbReference type="SUPFAM" id="SSF53098">
    <property type="entry name" value="Ribonuclease H-like"/>
    <property type="match status" value="1"/>
</dbReference>
<dbReference type="PROSITE" id="PS50994">
    <property type="entry name" value="INTEGRASE"/>
    <property type="match status" value="1"/>
</dbReference>
<dbReference type="Proteomes" id="UP001151760">
    <property type="component" value="Unassembled WGS sequence"/>
</dbReference>
<proteinExistence type="predicted"/>
<feature type="compositionally biased region" description="Polar residues" evidence="3">
    <location>
        <begin position="806"/>
        <end position="820"/>
    </location>
</feature>
<keyword evidence="1" id="KW-0645">Protease</keyword>
<feature type="coiled-coil region" evidence="2">
    <location>
        <begin position="895"/>
        <end position="922"/>
    </location>
</feature>
<keyword evidence="1" id="KW-0378">Hydrolase</keyword>
<feature type="compositionally biased region" description="Polar residues" evidence="3">
    <location>
        <begin position="850"/>
        <end position="865"/>
    </location>
</feature>
<dbReference type="InterPro" id="IPR039537">
    <property type="entry name" value="Retrotran_Ty1/copia-like"/>
</dbReference>
<feature type="region of interest" description="Disordered" evidence="3">
    <location>
        <begin position="850"/>
        <end position="894"/>
    </location>
</feature>
<name>A0ABQ5H8I9_9ASTR</name>
<dbReference type="InterPro" id="IPR057670">
    <property type="entry name" value="SH3_retrovirus"/>
</dbReference>
<evidence type="ECO:0000256" key="2">
    <source>
        <dbReference type="SAM" id="Coils"/>
    </source>
</evidence>
<evidence type="ECO:0000313" key="6">
    <source>
        <dbReference type="Proteomes" id="UP001151760"/>
    </source>
</evidence>
<keyword evidence="2" id="KW-0175">Coiled coil</keyword>
<dbReference type="InterPro" id="IPR012337">
    <property type="entry name" value="RNaseH-like_sf"/>
</dbReference>
<evidence type="ECO:0000259" key="4">
    <source>
        <dbReference type="PROSITE" id="PS50994"/>
    </source>
</evidence>
<dbReference type="EMBL" id="BQNB010019301">
    <property type="protein sequence ID" value="GJT83876.1"/>
    <property type="molecule type" value="Genomic_DNA"/>
</dbReference>
<feature type="region of interest" description="Disordered" evidence="3">
    <location>
        <begin position="198"/>
        <end position="220"/>
    </location>
</feature>
<organism evidence="5 6">
    <name type="scientific">Tanacetum coccineum</name>
    <dbReference type="NCBI Taxonomy" id="301880"/>
    <lineage>
        <taxon>Eukaryota</taxon>
        <taxon>Viridiplantae</taxon>
        <taxon>Streptophyta</taxon>
        <taxon>Embryophyta</taxon>
        <taxon>Tracheophyta</taxon>
        <taxon>Spermatophyta</taxon>
        <taxon>Magnoliopsida</taxon>
        <taxon>eudicotyledons</taxon>
        <taxon>Gunneridae</taxon>
        <taxon>Pentapetalae</taxon>
        <taxon>asterids</taxon>
        <taxon>campanulids</taxon>
        <taxon>Asterales</taxon>
        <taxon>Asteraceae</taxon>
        <taxon>Asteroideae</taxon>
        <taxon>Anthemideae</taxon>
        <taxon>Anthemidinae</taxon>
        <taxon>Tanacetum</taxon>
    </lineage>
</organism>
<dbReference type="Gene3D" id="3.30.420.10">
    <property type="entry name" value="Ribonuclease H-like superfamily/Ribonuclease H"/>
    <property type="match status" value="1"/>
</dbReference>
<gene>
    <name evidence="5" type="ORF">Tco_1058218</name>
</gene>
<accession>A0ABQ5H8I9</accession>
<protein>
    <submittedName>
        <fullName evidence="5">Retrovirus-related pol polyprotein from transposon TNT 1-94</fullName>
    </submittedName>
</protein>
<feature type="compositionally biased region" description="Low complexity" evidence="3">
    <location>
        <begin position="866"/>
        <end position="880"/>
    </location>
</feature>
<sequence>MYMENYKNVSQDIRDQLNAEAEAVQIILTGIDNDIYSTVDACPNACEMWKAIEKLKQVERYMIVNQTISDMKRELFAHQETIFIMSQEKEAQIKYYKTREDKEIDRVIALENKVKEFLKEREQYFEIQELKAPLQDKGIAISELKKLIEKMKGKSVETNFEKSSIIRQPNAFKSQRQSILGVIPITSVSRPQLKRNQLEDRVTPNNSQGKKKKLEDHRRNFKFSNNKTSVTVCNDGLNAKTSNVNFVCVTCGKCVLNDNHDMCVLHYINGVNSRTKMPMAVPISTKEHKRTVNQSVATPLKSTVASESTNQKPRHTTRKLYEHVSKTCSWWYPKFTPSGYKWKPKSPIGNVNINLVEIILFIIDSGCSKHMTGNLKLLSNFVEKFLGTVKFGNDQIAPILGYGDLVQGNITIKRVYYVEGLNHNLFSVGQFCDADLEVAFRKSTCYIRDLKGNDLLTGSRGTDLYSITLQDTSTPNLICLMAKASSSQAWLWHRRLSHLNFDTINLLSKYDIVTGLPKLKFVKDHLCSSCELGKAKRKSFHTKTTPSSKRRLQLLHMDLCGPMRVESINGKKYVLVIVDDYSRYTWTHFLRSKDETPKVLIDFLRLVQRGLHAQVRTIQTDKGTKFLNKTLHAYFAQEGIEHQTSTARTPEQNSVVERRNRTLVEAARTMLSAAKVPLFFWAEAIATACFTQNRSLVIPRHEKTPYHIINGRKPSVKFFHIFGSLCYIVRDGENLDKMKEKGDACIFVGYSTQSRAYRVYNKRTRVIVKTIHVNFDELPQMASDHVSSDPVPQCLTTALEHDSLSPGPQSQENVPQAAETVTTSNELDLLFSPMFDELLNGTTQVVSKSSAVTTADAPNQRQQQHTTPSTSTTVAADTPPLNIQTTPETTSQAPTVTATENINQAETNKENAQVEEDEFINIFSTPVQERGETSSRHVDSSNMHTFYQRHPSEHRWTKDHPLEQVIGNPSQSIRTRRQLETDGEMCMFALTVSRTEPKNIKEAMADSAWIEAMQEELHQFDRLDVWELVDRPLCKNVINMKACLVAKGYAQKEGINFE</sequence>
<evidence type="ECO:0000256" key="1">
    <source>
        <dbReference type="ARBA" id="ARBA00022670"/>
    </source>
</evidence>
<evidence type="ECO:0000313" key="5">
    <source>
        <dbReference type="EMBL" id="GJT83876.1"/>
    </source>
</evidence>